<accession>A0A0L6VDK7</accession>
<dbReference type="SUPFAM" id="SSF55856">
    <property type="entry name" value="Cytochrome b5-like heme/steroid binding domain"/>
    <property type="match status" value="1"/>
</dbReference>
<gene>
    <name evidence="4" type="ORF">VP01_1977g5</name>
</gene>
<feature type="domain" description="Cytochrome b5 heme-binding" evidence="3">
    <location>
        <begin position="125"/>
        <end position="223"/>
    </location>
</feature>
<proteinExistence type="inferred from homology"/>
<reference evidence="4 5" key="1">
    <citation type="submission" date="2015-08" db="EMBL/GenBank/DDBJ databases">
        <title>Next Generation Sequencing and Analysis of the Genome of Puccinia sorghi L Schw, the Causal Agent of Maize Common Rust.</title>
        <authorList>
            <person name="Rochi L."/>
            <person name="Burguener G."/>
            <person name="Darino M."/>
            <person name="Turjanski A."/>
            <person name="Kreff E."/>
            <person name="Dieguez M.J."/>
            <person name="Sacco F."/>
        </authorList>
    </citation>
    <scope>NUCLEOTIDE SEQUENCE [LARGE SCALE GENOMIC DNA]</scope>
    <source>
        <strain evidence="4 5">RO10H11247</strain>
    </source>
</reference>
<dbReference type="OrthoDB" id="10257697at2759"/>
<keyword evidence="5" id="KW-1185">Reference proteome</keyword>
<dbReference type="STRING" id="27349.A0A0L6VDK7"/>
<evidence type="ECO:0000256" key="2">
    <source>
        <dbReference type="SAM" id="MobiDB-lite"/>
    </source>
</evidence>
<sequence>MMPTPVPPSPSERAIPKVLFKGRMVSGKKSNSPFFVHQRHKQNRHPATITSPSSKSSSSSSLFTEKWLYSKALLARLLFHPLRYALLVLLISLLLSRIITEHWLWGYEGKYARLRYYFPGPSEEFTIERLAQHDGIQEPDKPLLLAIKGVVYNVDANKAMYGPGGSYHHFVGKDASRAFVTGCFKSGLSSDLRGLSPKQIDALEYWANFFENSSRYFPVGTLRLPDLSNSPIPVDCDPRTEGGAL</sequence>
<dbReference type="VEuPathDB" id="FungiDB:VP01_1977g5"/>
<dbReference type="EMBL" id="LAVV01006811">
    <property type="protein sequence ID" value="KNZ58205.1"/>
    <property type="molecule type" value="Genomic_DNA"/>
</dbReference>
<evidence type="ECO:0000259" key="3">
    <source>
        <dbReference type="SMART" id="SM01117"/>
    </source>
</evidence>
<dbReference type="Proteomes" id="UP000037035">
    <property type="component" value="Unassembled WGS sequence"/>
</dbReference>
<dbReference type="GO" id="GO:0012505">
    <property type="term" value="C:endomembrane system"/>
    <property type="evidence" value="ECO:0007669"/>
    <property type="project" value="TreeGrafter"/>
</dbReference>
<name>A0A0L6VDK7_9BASI</name>
<dbReference type="Pfam" id="PF00173">
    <property type="entry name" value="Cyt-b5"/>
    <property type="match status" value="1"/>
</dbReference>
<dbReference type="PANTHER" id="PTHR10281">
    <property type="entry name" value="MEMBRANE-ASSOCIATED PROGESTERONE RECEPTOR COMPONENT-RELATED"/>
    <property type="match status" value="1"/>
</dbReference>
<evidence type="ECO:0000313" key="4">
    <source>
        <dbReference type="EMBL" id="KNZ58205.1"/>
    </source>
</evidence>
<dbReference type="Gene3D" id="3.10.120.10">
    <property type="entry name" value="Cytochrome b5-like heme/steroid binding domain"/>
    <property type="match status" value="1"/>
</dbReference>
<comment type="caution">
    <text evidence="4">The sequence shown here is derived from an EMBL/GenBank/DDBJ whole genome shotgun (WGS) entry which is preliminary data.</text>
</comment>
<organism evidence="4 5">
    <name type="scientific">Puccinia sorghi</name>
    <dbReference type="NCBI Taxonomy" id="27349"/>
    <lineage>
        <taxon>Eukaryota</taxon>
        <taxon>Fungi</taxon>
        <taxon>Dikarya</taxon>
        <taxon>Basidiomycota</taxon>
        <taxon>Pucciniomycotina</taxon>
        <taxon>Pucciniomycetes</taxon>
        <taxon>Pucciniales</taxon>
        <taxon>Pucciniaceae</taxon>
        <taxon>Puccinia</taxon>
    </lineage>
</organism>
<dbReference type="PANTHER" id="PTHR10281:SF76">
    <property type="entry name" value="CALCUTTA CUP-RELATED"/>
    <property type="match status" value="1"/>
</dbReference>
<dbReference type="SMART" id="SM01117">
    <property type="entry name" value="Cyt-b5"/>
    <property type="match status" value="1"/>
</dbReference>
<feature type="region of interest" description="Disordered" evidence="2">
    <location>
        <begin position="38"/>
        <end position="59"/>
    </location>
</feature>
<dbReference type="InterPro" id="IPR001199">
    <property type="entry name" value="Cyt_B5-like_heme/steroid-bd"/>
</dbReference>
<dbReference type="InterPro" id="IPR036400">
    <property type="entry name" value="Cyt_B5-like_heme/steroid_sf"/>
</dbReference>
<evidence type="ECO:0000256" key="1">
    <source>
        <dbReference type="ARBA" id="ARBA00038357"/>
    </source>
</evidence>
<dbReference type="AlphaFoldDB" id="A0A0L6VDK7"/>
<comment type="similarity">
    <text evidence="1">Belongs to the cytochrome b5 family. MAPR subfamily.</text>
</comment>
<dbReference type="InterPro" id="IPR050577">
    <property type="entry name" value="MAPR/NEUFC/NENF-like"/>
</dbReference>
<protein>
    <recommendedName>
        <fullName evidence="3">Cytochrome b5 heme-binding domain-containing protein</fullName>
    </recommendedName>
</protein>
<evidence type="ECO:0000313" key="5">
    <source>
        <dbReference type="Proteomes" id="UP000037035"/>
    </source>
</evidence>
<dbReference type="GO" id="GO:0016020">
    <property type="term" value="C:membrane"/>
    <property type="evidence" value="ECO:0007669"/>
    <property type="project" value="TreeGrafter"/>
</dbReference>